<gene>
    <name evidence="5" type="ORF">g.37277</name>
</gene>
<dbReference type="InterPro" id="IPR036397">
    <property type="entry name" value="RNaseH_sf"/>
</dbReference>
<dbReference type="InterPro" id="IPR043502">
    <property type="entry name" value="DNA/RNA_pol_sf"/>
</dbReference>
<feature type="domain" description="Integrase catalytic" evidence="4">
    <location>
        <begin position="574"/>
        <end position="708"/>
    </location>
</feature>
<dbReference type="CDD" id="cd09274">
    <property type="entry name" value="RNase_HI_RT_Ty3"/>
    <property type="match status" value="1"/>
</dbReference>
<evidence type="ECO:0000259" key="3">
    <source>
        <dbReference type="PROSITE" id="PS50878"/>
    </source>
</evidence>
<dbReference type="GO" id="GO:0003964">
    <property type="term" value="F:RNA-directed DNA polymerase activity"/>
    <property type="evidence" value="ECO:0007669"/>
    <property type="project" value="UniProtKB-EC"/>
</dbReference>
<accession>A0A1B6CSL2</accession>
<dbReference type="GO" id="GO:0015074">
    <property type="term" value="P:DNA integration"/>
    <property type="evidence" value="ECO:0007669"/>
    <property type="project" value="InterPro"/>
</dbReference>
<dbReference type="Gene3D" id="3.30.420.10">
    <property type="entry name" value="Ribonuclease H-like superfamily/Ribonuclease H"/>
    <property type="match status" value="1"/>
</dbReference>
<dbReference type="Pfam" id="PF00665">
    <property type="entry name" value="rve"/>
    <property type="match status" value="1"/>
</dbReference>
<dbReference type="PANTHER" id="PTHR37984:SF5">
    <property type="entry name" value="PROTEIN NYNRIN-LIKE"/>
    <property type="match status" value="1"/>
</dbReference>
<keyword evidence="2" id="KW-0511">Multifunctional enzyme</keyword>
<dbReference type="EMBL" id="GEDC01020941">
    <property type="protein sequence ID" value="JAS16357.1"/>
    <property type="molecule type" value="Transcribed_RNA"/>
</dbReference>
<dbReference type="InterPro" id="IPR001584">
    <property type="entry name" value="Integrase_cat-core"/>
</dbReference>
<dbReference type="Gene3D" id="3.30.70.270">
    <property type="match status" value="2"/>
</dbReference>
<dbReference type="EC" id="2.7.7.49" evidence="1"/>
<dbReference type="InterPro" id="IPR043128">
    <property type="entry name" value="Rev_trsase/Diguanyl_cyclase"/>
</dbReference>
<dbReference type="InterPro" id="IPR050951">
    <property type="entry name" value="Retrovirus_Pol_polyprotein"/>
</dbReference>
<dbReference type="PROSITE" id="PS50878">
    <property type="entry name" value="RT_POL"/>
    <property type="match status" value="1"/>
</dbReference>
<evidence type="ECO:0000259" key="4">
    <source>
        <dbReference type="PROSITE" id="PS50994"/>
    </source>
</evidence>
<name>A0A1B6CSL2_9HEMI</name>
<evidence type="ECO:0000256" key="1">
    <source>
        <dbReference type="ARBA" id="ARBA00012493"/>
    </source>
</evidence>
<organism evidence="5">
    <name type="scientific">Clastoptera arizonana</name>
    <name type="common">Arizona spittle bug</name>
    <dbReference type="NCBI Taxonomy" id="38151"/>
    <lineage>
        <taxon>Eukaryota</taxon>
        <taxon>Metazoa</taxon>
        <taxon>Ecdysozoa</taxon>
        <taxon>Arthropoda</taxon>
        <taxon>Hexapoda</taxon>
        <taxon>Insecta</taxon>
        <taxon>Pterygota</taxon>
        <taxon>Neoptera</taxon>
        <taxon>Paraneoptera</taxon>
        <taxon>Hemiptera</taxon>
        <taxon>Auchenorrhyncha</taxon>
        <taxon>Cercopoidea</taxon>
        <taxon>Clastopteridae</taxon>
        <taxon>Clastoptera</taxon>
    </lineage>
</organism>
<evidence type="ECO:0000256" key="2">
    <source>
        <dbReference type="ARBA" id="ARBA00023268"/>
    </source>
</evidence>
<dbReference type="Pfam" id="PF17919">
    <property type="entry name" value="RT_RNaseH_2"/>
    <property type="match status" value="1"/>
</dbReference>
<dbReference type="InterPro" id="IPR041577">
    <property type="entry name" value="RT_RNaseH_2"/>
</dbReference>
<dbReference type="SUPFAM" id="SSF56672">
    <property type="entry name" value="DNA/RNA polymerases"/>
    <property type="match status" value="1"/>
</dbReference>
<dbReference type="InterPro" id="IPR000477">
    <property type="entry name" value="RT_dom"/>
</dbReference>
<dbReference type="SUPFAM" id="SSF53098">
    <property type="entry name" value="Ribonuclease H-like"/>
    <property type="match status" value="1"/>
</dbReference>
<dbReference type="AlphaFoldDB" id="A0A1B6CSL2"/>
<dbReference type="GO" id="GO:0003676">
    <property type="term" value="F:nucleic acid binding"/>
    <property type="evidence" value="ECO:0007669"/>
    <property type="project" value="InterPro"/>
</dbReference>
<sequence>MFAKDKFDIGNVCSKEAEIKLISNEYVTARPYRCSIPDDEEIRHQIKKLLQVGIIEESDSPFASPVTLAYKKDEKKKSRLCVDYRRLNKLVVPECFPFPTIQDVIDKVVNCSYFTVLDINSAFWCINLKKQDREKTSFVTKYGKFMFKVLPFGLKNAPATFQRILSNIIRRNNLDTFCVNYIDDILLFSKSWEEHIVHIERLLEVLSAEGFKLKLIKCLFAKQSVKYLGHVISENKVSPCQENLVSIKKLVRPANKSEVRSILGSINFYLKYIENSAQKLEPFHRLLRKDIKFEWTEECERTFNMIKDHLCSTPILAIYDRHKPIIIETDASYKGIGATLKQPQDDGMLHPVSYFSRKLSNREKKFDVIHLECKAIKDSIKFWQYYLIGQKFTVCSDHKPLENLRTKARTDEILGDLIFYLSQFNFTIIYKKGKENILADLLSRNPVLEYFENDDVIKVVNLINLSSIVHDQSKHVSDMKREKQIEVKQGLIFKKHKGKARIFVSESFGNEIIKLVHQHYGHIGPSQMIATIRPHYYFKGLDKAVHIFCKGCMICVENKTRRSRSIGLLSKLGPAETPFQIMSLDSVGGFGGNRSSKRYMHILVDHFTRYAWISTTKGQDAQDFIDLVHQILKNNKISILLADQYPGINSNQFKNYLKENGVQIVFTCVDHPESNGLNERLNQTLVNRLRCKMNEKKKSMDNACTRMC</sequence>
<dbReference type="Gene3D" id="1.10.340.70">
    <property type="match status" value="1"/>
</dbReference>
<dbReference type="FunFam" id="3.30.70.270:FF:000020">
    <property type="entry name" value="Transposon Tf2-6 polyprotein-like Protein"/>
    <property type="match status" value="1"/>
</dbReference>
<proteinExistence type="predicted"/>
<reference evidence="5" key="1">
    <citation type="submission" date="2015-12" db="EMBL/GenBank/DDBJ databases">
        <title>De novo transcriptome assembly of four potential Pierce s Disease insect vectors from Arizona vineyards.</title>
        <authorList>
            <person name="Tassone E.E."/>
        </authorList>
    </citation>
    <scope>NUCLEOTIDE SEQUENCE</scope>
</reference>
<dbReference type="InterPro" id="IPR012337">
    <property type="entry name" value="RNaseH-like_sf"/>
</dbReference>
<dbReference type="PANTHER" id="PTHR37984">
    <property type="entry name" value="PROTEIN CBG26694"/>
    <property type="match status" value="1"/>
</dbReference>
<dbReference type="PROSITE" id="PS50994">
    <property type="entry name" value="INTEGRASE"/>
    <property type="match status" value="1"/>
</dbReference>
<evidence type="ECO:0000313" key="5">
    <source>
        <dbReference type="EMBL" id="JAS16357.1"/>
    </source>
</evidence>
<dbReference type="Gene3D" id="3.10.10.10">
    <property type="entry name" value="HIV Type 1 Reverse Transcriptase, subunit A, domain 1"/>
    <property type="match status" value="1"/>
</dbReference>
<dbReference type="GO" id="GO:0042575">
    <property type="term" value="C:DNA polymerase complex"/>
    <property type="evidence" value="ECO:0007669"/>
    <property type="project" value="UniProtKB-ARBA"/>
</dbReference>
<feature type="domain" description="Reverse transcriptase" evidence="3">
    <location>
        <begin position="50"/>
        <end position="232"/>
    </location>
</feature>
<dbReference type="Pfam" id="PF00078">
    <property type="entry name" value="RVT_1"/>
    <property type="match status" value="1"/>
</dbReference>
<dbReference type="Pfam" id="PF17921">
    <property type="entry name" value="Integrase_H2C2"/>
    <property type="match status" value="1"/>
</dbReference>
<dbReference type="InterPro" id="IPR041588">
    <property type="entry name" value="Integrase_H2C2"/>
</dbReference>
<protein>
    <recommendedName>
        <fullName evidence="1">RNA-directed DNA polymerase</fullName>
        <ecNumber evidence="1">2.7.7.49</ecNumber>
    </recommendedName>
</protein>
<dbReference type="CDD" id="cd01647">
    <property type="entry name" value="RT_LTR"/>
    <property type="match status" value="1"/>
</dbReference>